<dbReference type="PANTHER" id="PTHR43396:SF3">
    <property type="entry name" value="FLAVOHEMOPROTEIN"/>
    <property type="match status" value="1"/>
</dbReference>
<keyword evidence="5" id="KW-0813">Transport</keyword>
<dbReference type="OrthoDB" id="3213438at2"/>
<accession>V4R4D1</accession>
<keyword evidence="4" id="KW-0408">Iron</keyword>
<dbReference type="Pfam" id="PF00042">
    <property type="entry name" value="Globin"/>
    <property type="match status" value="1"/>
</dbReference>
<evidence type="ECO:0000313" key="8">
    <source>
        <dbReference type="Proteomes" id="UP000017819"/>
    </source>
</evidence>
<evidence type="ECO:0000256" key="3">
    <source>
        <dbReference type="ARBA" id="ARBA00022723"/>
    </source>
</evidence>
<dbReference type="SUPFAM" id="SSF46458">
    <property type="entry name" value="Globin-like"/>
    <property type="match status" value="1"/>
</dbReference>
<dbReference type="InterPro" id="IPR009050">
    <property type="entry name" value="Globin-like_sf"/>
</dbReference>
<keyword evidence="3" id="KW-0479">Metal-binding</keyword>
<dbReference type="PRINTS" id="PR01907">
    <property type="entry name" value="WORMGLOBIN"/>
</dbReference>
<reference evidence="7 8" key="1">
    <citation type="journal article" date="2014" name="Genome Announc.">
        <title>Draft Genome Sequence of Lutibaculum baratangense Strain AMV1T, Isolated from a Mud Volcano in Andamans, India.</title>
        <authorList>
            <person name="Singh A."/>
            <person name="Sreenivas A."/>
            <person name="Sathyanarayana Reddy G."/>
            <person name="Pinnaka A.K."/>
            <person name="Shivaji S."/>
        </authorList>
    </citation>
    <scope>NUCLEOTIDE SEQUENCE [LARGE SCALE GENOMIC DNA]</scope>
    <source>
        <strain evidence="7 8">AMV1</strain>
    </source>
</reference>
<dbReference type="AlphaFoldDB" id="V4R4D1"/>
<evidence type="ECO:0000256" key="5">
    <source>
        <dbReference type="RuleBase" id="RU000356"/>
    </source>
</evidence>
<keyword evidence="2 5" id="KW-0561">Oxygen transport</keyword>
<comment type="similarity">
    <text evidence="5">Belongs to the globin family.</text>
</comment>
<dbReference type="GO" id="GO:0046872">
    <property type="term" value="F:metal ion binding"/>
    <property type="evidence" value="ECO:0007669"/>
    <property type="project" value="UniProtKB-KW"/>
</dbReference>
<gene>
    <name evidence="7" type="ORF">N177_0596</name>
</gene>
<feature type="domain" description="Globin" evidence="6">
    <location>
        <begin position="1"/>
        <end position="134"/>
    </location>
</feature>
<proteinExistence type="inferred from homology"/>
<dbReference type="GO" id="GO:0071500">
    <property type="term" value="P:cellular response to nitrosative stress"/>
    <property type="evidence" value="ECO:0007669"/>
    <property type="project" value="TreeGrafter"/>
</dbReference>
<dbReference type="InterPro" id="IPR000971">
    <property type="entry name" value="Globin"/>
</dbReference>
<dbReference type="RefSeq" id="WP_023430745.1">
    <property type="nucleotide sequence ID" value="NZ_AWXZ01000013.1"/>
</dbReference>
<dbReference type="GO" id="GO:0008941">
    <property type="term" value="F:nitric oxide dioxygenase NAD(P)H activity"/>
    <property type="evidence" value="ECO:0007669"/>
    <property type="project" value="TreeGrafter"/>
</dbReference>
<dbReference type="GO" id="GO:0046210">
    <property type="term" value="P:nitric oxide catabolic process"/>
    <property type="evidence" value="ECO:0007669"/>
    <property type="project" value="TreeGrafter"/>
</dbReference>
<organism evidence="7 8">
    <name type="scientific">Lutibaculum baratangense AMV1</name>
    <dbReference type="NCBI Taxonomy" id="631454"/>
    <lineage>
        <taxon>Bacteria</taxon>
        <taxon>Pseudomonadati</taxon>
        <taxon>Pseudomonadota</taxon>
        <taxon>Alphaproteobacteria</taxon>
        <taxon>Hyphomicrobiales</taxon>
        <taxon>Tepidamorphaceae</taxon>
        <taxon>Lutibaculum</taxon>
    </lineage>
</organism>
<dbReference type="PANTHER" id="PTHR43396">
    <property type="entry name" value="FLAVOHEMOPROTEIN"/>
    <property type="match status" value="1"/>
</dbReference>
<sequence>MTPGDIELVKTSFQAIVPMKEAAAALFYKRLFEIDPALRDLFPADMAGQGLKLMTALAFAVRGLERPQTILPVLEGLGRRHAFYGVEERDYATVGQALVETLDAAMGEEFTPELRAAWIAAYMLLSGAMIEAARQAKVAA</sequence>
<evidence type="ECO:0000256" key="1">
    <source>
        <dbReference type="ARBA" id="ARBA00022617"/>
    </source>
</evidence>
<keyword evidence="8" id="KW-1185">Reference proteome</keyword>
<dbReference type="GO" id="GO:0020037">
    <property type="term" value="F:heme binding"/>
    <property type="evidence" value="ECO:0007669"/>
    <property type="project" value="InterPro"/>
</dbReference>
<evidence type="ECO:0000256" key="4">
    <source>
        <dbReference type="ARBA" id="ARBA00023004"/>
    </source>
</evidence>
<dbReference type="GO" id="GO:0019825">
    <property type="term" value="F:oxygen binding"/>
    <property type="evidence" value="ECO:0007669"/>
    <property type="project" value="InterPro"/>
</dbReference>
<dbReference type="EMBL" id="AWXZ01000013">
    <property type="protein sequence ID" value="ESR26812.1"/>
    <property type="molecule type" value="Genomic_DNA"/>
</dbReference>
<protein>
    <submittedName>
        <fullName evidence="7">Putative bacterial hemoglobin</fullName>
    </submittedName>
</protein>
<dbReference type="InterPro" id="IPR012292">
    <property type="entry name" value="Globin/Proto"/>
</dbReference>
<dbReference type="eggNOG" id="COG1017">
    <property type="taxonomic scope" value="Bacteria"/>
</dbReference>
<dbReference type="STRING" id="631454.N177_0596"/>
<evidence type="ECO:0000256" key="2">
    <source>
        <dbReference type="ARBA" id="ARBA00022621"/>
    </source>
</evidence>
<name>V4R4D1_9HYPH</name>
<evidence type="ECO:0000313" key="7">
    <source>
        <dbReference type="EMBL" id="ESR26812.1"/>
    </source>
</evidence>
<comment type="caution">
    <text evidence="7">The sequence shown here is derived from an EMBL/GenBank/DDBJ whole genome shotgun (WGS) entry which is preliminary data.</text>
</comment>
<dbReference type="GO" id="GO:0071949">
    <property type="term" value="F:FAD binding"/>
    <property type="evidence" value="ECO:0007669"/>
    <property type="project" value="TreeGrafter"/>
</dbReference>
<keyword evidence="1 5" id="KW-0349">Heme</keyword>
<dbReference type="Gene3D" id="1.10.490.10">
    <property type="entry name" value="Globins"/>
    <property type="match status" value="1"/>
</dbReference>
<dbReference type="PROSITE" id="PS01033">
    <property type="entry name" value="GLOBIN"/>
    <property type="match status" value="1"/>
</dbReference>
<evidence type="ECO:0000259" key="6">
    <source>
        <dbReference type="PROSITE" id="PS01033"/>
    </source>
</evidence>
<dbReference type="CDD" id="cd12131">
    <property type="entry name" value="HGbI-like"/>
    <property type="match status" value="1"/>
</dbReference>
<dbReference type="Proteomes" id="UP000017819">
    <property type="component" value="Unassembled WGS sequence"/>
</dbReference>
<dbReference type="GO" id="GO:0005344">
    <property type="term" value="F:oxygen carrier activity"/>
    <property type="evidence" value="ECO:0007669"/>
    <property type="project" value="UniProtKB-KW"/>
</dbReference>